<proteinExistence type="inferred from homology"/>
<dbReference type="PANTHER" id="PTHR12598">
    <property type="entry name" value="COPPER HOMEOSTASIS PROTEIN CUTC"/>
    <property type="match status" value="1"/>
</dbReference>
<dbReference type="GO" id="GO:0005507">
    <property type="term" value="F:copper ion binding"/>
    <property type="evidence" value="ECO:0007669"/>
    <property type="project" value="TreeGrafter"/>
</dbReference>
<accession>A0A8J3EMD9</accession>
<evidence type="ECO:0000256" key="1">
    <source>
        <dbReference type="ARBA" id="ARBA00007768"/>
    </source>
</evidence>
<evidence type="ECO:0000256" key="2">
    <source>
        <dbReference type="HAMAP-Rule" id="MF_00795"/>
    </source>
</evidence>
<evidence type="ECO:0000313" key="4">
    <source>
        <dbReference type="Proteomes" id="UP000656813"/>
    </source>
</evidence>
<comment type="caution">
    <text evidence="2">Once thought to be involved in copper homeostasis, experiments in E.coli have shown this is not the case.</text>
</comment>
<keyword evidence="4" id="KW-1185">Reference proteome</keyword>
<comment type="similarity">
    <text evidence="1 2">Belongs to the CutC family.</text>
</comment>
<dbReference type="Pfam" id="PF03932">
    <property type="entry name" value="CutC"/>
    <property type="match status" value="1"/>
</dbReference>
<dbReference type="Proteomes" id="UP000656813">
    <property type="component" value="Unassembled WGS sequence"/>
</dbReference>
<name>A0A8J3EMD9_9BACL</name>
<sequence>MIIEVIVQNSEDAKRAEQAGARRLELVSAISEGGLTPSYGAIKQVIEAVNIPVYVMLRPHSDHFCYRSSDWAIIEEDVMVIRDLGASGIVFGCLNPYQEIDEPGLSHVIDLAGELGITFHRAFDEVENQVKAFETLCHYSESIERVLTSGGAQRAEEGVSQLQQLQLLSRKLSGPEILVGSGLNAHNISGIHQRVKASEYHFGSGVRVHNSFRSPIDVAQIQMIRKKLEMKNSESAS</sequence>
<reference evidence="3" key="1">
    <citation type="journal article" date="2014" name="Int. J. Syst. Evol. Microbiol.">
        <title>Complete genome sequence of Corynebacterium casei LMG S-19264T (=DSM 44701T), isolated from a smear-ripened cheese.</title>
        <authorList>
            <consortium name="US DOE Joint Genome Institute (JGI-PGF)"/>
            <person name="Walter F."/>
            <person name="Albersmeier A."/>
            <person name="Kalinowski J."/>
            <person name="Ruckert C."/>
        </authorList>
    </citation>
    <scope>NUCLEOTIDE SEQUENCE</scope>
    <source>
        <strain evidence="3">CGMCC 1.12777</strain>
    </source>
</reference>
<dbReference type="HAMAP" id="MF_00795">
    <property type="entry name" value="CutC"/>
    <property type="match status" value="1"/>
</dbReference>
<dbReference type="InterPro" id="IPR036822">
    <property type="entry name" value="CutC-like_dom_sf"/>
</dbReference>
<reference evidence="3" key="2">
    <citation type="submission" date="2020-09" db="EMBL/GenBank/DDBJ databases">
        <authorList>
            <person name="Sun Q."/>
            <person name="Zhou Y."/>
        </authorList>
    </citation>
    <scope>NUCLEOTIDE SEQUENCE</scope>
    <source>
        <strain evidence="3">CGMCC 1.12777</strain>
    </source>
</reference>
<comment type="caution">
    <text evidence="3">The sequence shown here is derived from an EMBL/GenBank/DDBJ whole genome shotgun (WGS) entry which is preliminary data.</text>
</comment>
<evidence type="ECO:0000313" key="3">
    <source>
        <dbReference type="EMBL" id="GGH80197.1"/>
    </source>
</evidence>
<dbReference type="SUPFAM" id="SSF110395">
    <property type="entry name" value="CutC-like"/>
    <property type="match status" value="1"/>
</dbReference>
<dbReference type="GO" id="GO:0005737">
    <property type="term" value="C:cytoplasm"/>
    <property type="evidence" value="ECO:0007669"/>
    <property type="project" value="UniProtKB-SubCell"/>
</dbReference>
<organism evidence="3 4">
    <name type="scientific">Pullulanibacillus pueri</name>
    <dbReference type="NCBI Taxonomy" id="1437324"/>
    <lineage>
        <taxon>Bacteria</taxon>
        <taxon>Bacillati</taxon>
        <taxon>Bacillota</taxon>
        <taxon>Bacilli</taxon>
        <taxon>Bacillales</taxon>
        <taxon>Sporolactobacillaceae</taxon>
        <taxon>Pullulanibacillus</taxon>
    </lineage>
</organism>
<dbReference type="EMBL" id="BMFV01000009">
    <property type="protein sequence ID" value="GGH80197.1"/>
    <property type="molecule type" value="Genomic_DNA"/>
</dbReference>
<dbReference type="PANTHER" id="PTHR12598:SF0">
    <property type="entry name" value="COPPER HOMEOSTASIS PROTEIN CUTC HOMOLOG"/>
    <property type="match status" value="1"/>
</dbReference>
<dbReference type="InterPro" id="IPR005627">
    <property type="entry name" value="CutC-like"/>
</dbReference>
<comment type="subcellular location">
    <subcellularLocation>
        <location evidence="2">Cytoplasm</location>
    </subcellularLocation>
</comment>
<dbReference type="Gene3D" id="3.20.20.380">
    <property type="entry name" value="Copper homeostasis (CutC) domain"/>
    <property type="match status" value="1"/>
</dbReference>
<dbReference type="AlphaFoldDB" id="A0A8J3EMD9"/>
<protein>
    <recommendedName>
        <fullName evidence="2">PF03932 family protein CutC</fullName>
    </recommendedName>
</protein>
<dbReference type="RefSeq" id="WP_188496899.1">
    <property type="nucleotide sequence ID" value="NZ_BMFV01000009.1"/>
</dbReference>
<keyword evidence="2" id="KW-0963">Cytoplasm</keyword>
<gene>
    <name evidence="2 3" type="primary">cutC</name>
    <name evidence="3" type="ORF">GCM10007096_16250</name>
</gene>